<reference evidence="17" key="2">
    <citation type="submission" date="2021-04" db="EMBL/GenBank/DDBJ databases">
        <authorList>
            <person name="Dong X."/>
        </authorList>
    </citation>
    <scope>NUCLEOTIDE SEQUENCE</scope>
    <source>
        <strain evidence="17">ZWT</strain>
    </source>
</reference>
<dbReference type="EC" id="2.7.1.33" evidence="6 16"/>
<comment type="subunit">
    <text evidence="5 16">Homodimer.</text>
</comment>
<dbReference type="NCBIfam" id="TIGR00671">
    <property type="entry name" value="baf"/>
    <property type="match status" value="1"/>
</dbReference>
<evidence type="ECO:0000256" key="15">
    <source>
        <dbReference type="ARBA" id="ARBA00040883"/>
    </source>
</evidence>
<dbReference type="PANTHER" id="PTHR34265">
    <property type="entry name" value="TYPE III PANTOTHENATE KINASE"/>
    <property type="match status" value="1"/>
</dbReference>
<organism evidence="17 18">
    <name type="scientific">Oceanirhabdus seepicola</name>
    <dbReference type="NCBI Taxonomy" id="2828781"/>
    <lineage>
        <taxon>Bacteria</taxon>
        <taxon>Bacillati</taxon>
        <taxon>Bacillota</taxon>
        <taxon>Clostridia</taxon>
        <taxon>Eubacteriales</taxon>
        <taxon>Clostridiaceae</taxon>
        <taxon>Oceanirhabdus</taxon>
    </lineage>
</organism>
<dbReference type="GO" id="GO:0005524">
    <property type="term" value="F:ATP binding"/>
    <property type="evidence" value="ECO:0007669"/>
    <property type="project" value="UniProtKB-UniRule"/>
</dbReference>
<sequence length="259" mass="28797">MVLLIDVGNSNMVIGVLKEGKNIAEWRLSTDTKKTSDEYGVHLLQLFSYNNLSTEEVEGVIISSVVPYLMHTLENVIRKYFKVKPLIVGPGIKTGINVKYDNPKELGADRIVNAVAAHELYKKPVIVIDFGTATTFCAITASGDYLGGAICPGIKISARALFEQTAKLPDIRIEKQEKVICKNTVSNIQSGIYFGYVGQVEYIVNKMKEEMKKYDNEEAYVVATGGLARLITNDSEVIDELHPFLTLEGLKIIYEKNKE</sequence>
<protein>
    <recommendedName>
        <fullName evidence="15 16">Type III pantothenate kinase</fullName>
        <ecNumber evidence="6 16">2.7.1.33</ecNumber>
    </recommendedName>
    <alternativeName>
        <fullName evidence="16">PanK-III</fullName>
    </alternativeName>
    <alternativeName>
        <fullName evidence="16">Pantothenic acid kinase</fullName>
    </alternativeName>
</protein>
<dbReference type="InterPro" id="IPR043129">
    <property type="entry name" value="ATPase_NBD"/>
</dbReference>
<dbReference type="Gene3D" id="3.30.420.40">
    <property type="match status" value="2"/>
</dbReference>
<evidence type="ECO:0000256" key="8">
    <source>
        <dbReference type="ARBA" id="ARBA00022679"/>
    </source>
</evidence>
<accession>A0A9J6P5Q0</accession>
<feature type="binding site" evidence="16">
    <location>
        <begin position="107"/>
        <end position="110"/>
    </location>
    <ligand>
        <name>substrate</name>
    </ligand>
</feature>
<evidence type="ECO:0000256" key="10">
    <source>
        <dbReference type="ARBA" id="ARBA00022777"/>
    </source>
</evidence>
<proteinExistence type="inferred from homology"/>
<dbReference type="Pfam" id="PF03309">
    <property type="entry name" value="Pan_kinase"/>
    <property type="match status" value="1"/>
</dbReference>
<evidence type="ECO:0000256" key="1">
    <source>
        <dbReference type="ARBA" id="ARBA00001206"/>
    </source>
</evidence>
<dbReference type="GO" id="GO:0015937">
    <property type="term" value="P:coenzyme A biosynthetic process"/>
    <property type="evidence" value="ECO:0007669"/>
    <property type="project" value="UniProtKB-UniRule"/>
</dbReference>
<evidence type="ECO:0000256" key="4">
    <source>
        <dbReference type="ARBA" id="ARBA00005225"/>
    </source>
</evidence>
<dbReference type="GO" id="GO:0046872">
    <property type="term" value="F:metal ion binding"/>
    <property type="evidence" value="ECO:0007669"/>
    <property type="project" value="UniProtKB-KW"/>
</dbReference>
<dbReference type="HAMAP" id="MF_01274">
    <property type="entry name" value="Pantothen_kinase_3"/>
    <property type="match status" value="1"/>
</dbReference>
<dbReference type="NCBIfam" id="NF009847">
    <property type="entry name" value="PRK13318.1-5"/>
    <property type="match status" value="1"/>
</dbReference>
<evidence type="ECO:0000313" key="18">
    <source>
        <dbReference type="Proteomes" id="UP001056429"/>
    </source>
</evidence>
<feature type="binding site" evidence="16">
    <location>
        <position position="132"/>
    </location>
    <ligand>
        <name>ATP</name>
        <dbReference type="ChEBI" id="CHEBI:30616"/>
    </ligand>
</feature>
<keyword evidence="16" id="KW-0479">Metal-binding</keyword>
<evidence type="ECO:0000256" key="12">
    <source>
        <dbReference type="ARBA" id="ARBA00022958"/>
    </source>
</evidence>
<keyword evidence="11 16" id="KW-0067">ATP-binding</keyword>
<dbReference type="InterPro" id="IPR004619">
    <property type="entry name" value="Type_III_PanK"/>
</dbReference>
<dbReference type="SUPFAM" id="SSF53067">
    <property type="entry name" value="Actin-like ATPase domain"/>
    <property type="match status" value="2"/>
</dbReference>
<comment type="caution">
    <text evidence="17">The sequence shown here is derived from an EMBL/GenBank/DDBJ whole genome shotgun (WGS) entry which is preliminary data.</text>
</comment>
<keyword evidence="8 16" id="KW-0808">Transferase</keyword>
<dbReference type="GO" id="GO:0005737">
    <property type="term" value="C:cytoplasm"/>
    <property type="evidence" value="ECO:0007669"/>
    <property type="project" value="UniProtKB-SubCell"/>
</dbReference>
<dbReference type="AlphaFoldDB" id="A0A9J6P5Q0"/>
<feature type="active site" description="Proton acceptor" evidence="16">
    <location>
        <position position="109"/>
    </location>
</feature>
<comment type="pathway">
    <text evidence="4 16">Cofactor biosynthesis; coenzyme A biosynthesis; CoA from (R)-pantothenate: step 1/5.</text>
</comment>
<evidence type="ECO:0000256" key="7">
    <source>
        <dbReference type="ARBA" id="ARBA00022490"/>
    </source>
</evidence>
<evidence type="ECO:0000256" key="3">
    <source>
        <dbReference type="ARBA" id="ARBA00004496"/>
    </source>
</evidence>
<evidence type="ECO:0000313" key="17">
    <source>
        <dbReference type="EMBL" id="MCM1992039.1"/>
    </source>
</evidence>
<comment type="catalytic activity">
    <reaction evidence="1 16">
        <text>(R)-pantothenate + ATP = (R)-4'-phosphopantothenate + ADP + H(+)</text>
        <dbReference type="Rhea" id="RHEA:16373"/>
        <dbReference type="ChEBI" id="CHEBI:10986"/>
        <dbReference type="ChEBI" id="CHEBI:15378"/>
        <dbReference type="ChEBI" id="CHEBI:29032"/>
        <dbReference type="ChEBI" id="CHEBI:30616"/>
        <dbReference type="ChEBI" id="CHEBI:456216"/>
        <dbReference type="EC" id="2.7.1.33"/>
    </reaction>
</comment>
<comment type="similarity">
    <text evidence="14 16">Belongs to the type III pantothenate kinase family.</text>
</comment>
<evidence type="ECO:0000256" key="11">
    <source>
        <dbReference type="ARBA" id="ARBA00022840"/>
    </source>
</evidence>
<comment type="function">
    <text evidence="16">Catalyzes the phosphorylation of pantothenate (Pan), the first step in CoA biosynthesis.</text>
</comment>
<keyword evidence="18" id="KW-1185">Reference proteome</keyword>
<keyword evidence="9 16" id="KW-0547">Nucleotide-binding</keyword>
<evidence type="ECO:0000256" key="6">
    <source>
        <dbReference type="ARBA" id="ARBA00012102"/>
    </source>
</evidence>
<comment type="subcellular location">
    <subcellularLocation>
        <location evidence="3 16">Cytoplasm</location>
    </subcellularLocation>
</comment>
<gene>
    <name evidence="16" type="primary">coaX</name>
    <name evidence="17" type="ORF">KDK92_20065</name>
</gene>
<dbReference type="CDD" id="cd24015">
    <property type="entry name" value="ASKHA_NBD_PanK-III"/>
    <property type="match status" value="1"/>
</dbReference>
<reference evidence="17" key="1">
    <citation type="journal article" date="2021" name="mSystems">
        <title>Bacteria and Archaea Synergistically Convert Glycine Betaine to Biogenic Methane in the Formosa Cold Seep of the South China Sea.</title>
        <authorList>
            <person name="Li L."/>
            <person name="Zhang W."/>
            <person name="Zhang S."/>
            <person name="Song L."/>
            <person name="Sun Q."/>
            <person name="Zhang H."/>
            <person name="Xiang H."/>
            <person name="Dong X."/>
        </authorList>
    </citation>
    <scope>NUCLEOTIDE SEQUENCE</scope>
    <source>
        <strain evidence="17">ZWT</strain>
    </source>
</reference>
<keyword evidence="7 16" id="KW-0963">Cytoplasm</keyword>
<evidence type="ECO:0000256" key="16">
    <source>
        <dbReference type="HAMAP-Rule" id="MF_01274"/>
    </source>
</evidence>
<comment type="cofactor">
    <cofactor evidence="2">
        <name>K(+)</name>
        <dbReference type="ChEBI" id="CHEBI:29103"/>
    </cofactor>
</comment>
<dbReference type="NCBIfam" id="NF009855">
    <property type="entry name" value="PRK13321.1"/>
    <property type="match status" value="1"/>
</dbReference>
<dbReference type="Proteomes" id="UP001056429">
    <property type="component" value="Unassembled WGS sequence"/>
</dbReference>
<evidence type="ECO:0000256" key="9">
    <source>
        <dbReference type="ARBA" id="ARBA00022741"/>
    </source>
</evidence>
<keyword evidence="10 16" id="KW-0418">Kinase</keyword>
<dbReference type="GO" id="GO:0004594">
    <property type="term" value="F:pantothenate kinase activity"/>
    <property type="evidence" value="ECO:0007669"/>
    <property type="project" value="UniProtKB-UniRule"/>
</dbReference>
<dbReference type="NCBIfam" id="NF009848">
    <property type="entry name" value="PRK13318.1-6"/>
    <property type="match status" value="1"/>
</dbReference>
<dbReference type="EMBL" id="JAGSOJ010000005">
    <property type="protein sequence ID" value="MCM1992039.1"/>
    <property type="molecule type" value="Genomic_DNA"/>
</dbReference>
<evidence type="ECO:0000256" key="14">
    <source>
        <dbReference type="ARBA" id="ARBA00038036"/>
    </source>
</evidence>
<dbReference type="RefSeq" id="WP_250861184.1">
    <property type="nucleotide sequence ID" value="NZ_JAGSOJ010000005.1"/>
</dbReference>
<feature type="binding site" evidence="16">
    <location>
        <position position="129"/>
    </location>
    <ligand>
        <name>K(+)</name>
        <dbReference type="ChEBI" id="CHEBI:29103"/>
    </ligand>
</feature>
<comment type="cofactor">
    <cofactor evidence="16">
        <name>NH4(+)</name>
        <dbReference type="ChEBI" id="CHEBI:28938"/>
    </cofactor>
    <cofactor evidence="16">
        <name>K(+)</name>
        <dbReference type="ChEBI" id="CHEBI:29103"/>
    </cofactor>
    <text evidence="16">A monovalent cation. Ammonium or potassium.</text>
</comment>
<dbReference type="PANTHER" id="PTHR34265:SF1">
    <property type="entry name" value="TYPE III PANTOTHENATE KINASE"/>
    <property type="match status" value="1"/>
</dbReference>
<feature type="binding site" evidence="16">
    <location>
        <position position="100"/>
    </location>
    <ligand>
        <name>substrate</name>
    </ligand>
</feature>
<keyword evidence="12 16" id="KW-0630">Potassium</keyword>
<evidence type="ECO:0000256" key="13">
    <source>
        <dbReference type="ARBA" id="ARBA00022993"/>
    </source>
</evidence>
<feature type="binding site" evidence="16">
    <location>
        <begin position="6"/>
        <end position="13"/>
    </location>
    <ligand>
        <name>ATP</name>
        <dbReference type="ChEBI" id="CHEBI:30616"/>
    </ligand>
</feature>
<evidence type="ECO:0000256" key="2">
    <source>
        <dbReference type="ARBA" id="ARBA00001958"/>
    </source>
</evidence>
<feature type="binding site" evidence="16">
    <location>
        <position position="184"/>
    </location>
    <ligand>
        <name>substrate</name>
    </ligand>
</feature>
<name>A0A9J6P5Q0_9CLOT</name>
<evidence type="ECO:0000256" key="5">
    <source>
        <dbReference type="ARBA" id="ARBA00011738"/>
    </source>
</evidence>
<keyword evidence="13 16" id="KW-0173">Coenzyme A biosynthesis</keyword>